<dbReference type="AlphaFoldDB" id="A0A917W7W7"/>
<evidence type="ECO:0000313" key="1">
    <source>
        <dbReference type="EMBL" id="GGL74388.1"/>
    </source>
</evidence>
<protein>
    <submittedName>
        <fullName evidence="1">Uncharacterized protein</fullName>
    </submittedName>
</protein>
<name>A0A917W7W7_9ACTN</name>
<gene>
    <name evidence="1" type="ORF">GCM10011575_35810</name>
</gene>
<dbReference type="NCBIfam" id="NF045477">
    <property type="entry name" value="LPO_1073_dom"/>
    <property type="match status" value="1"/>
</dbReference>
<comment type="caution">
    <text evidence="1">The sequence shown here is derived from an EMBL/GenBank/DDBJ whole genome shotgun (WGS) entry which is preliminary data.</text>
</comment>
<proteinExistence type="predicted"/>
<keyword evidence="2" id="KW-1185">Reference proteome</keyword>
<accession>A0A917W7W7</accession>
<reference evidence="1" key="2">
    <citation type="submission" date="2020-09" db="EMBL/GenBank/DDBJ databases">
        <authorList>
            <person name="Sun Q."/>
            <person name="Zhou Y."/>
        </authorList>
    </citation>
    <scope>NUCLEOTIDE SEQUENCE</scope>
    <source>
        <strain evidence="1">CGMCC 4.7306</strain>
    </source>
</reference>
<reference evidence="1" key="1">
    <citation type="journal article" date="2014" name="Int. J. Syst. Evol. Microbiol.">
        <title>Complete genome sequence of Corynebacterium casei LMG S-19264T (=DSM 44701T), isolated from a smear-ripened cheese.</title>
        <authorList>
            <consortium name="US DOE Joint Genome Institute (JGI-PGF)"/>
            <person name="Walter F."/>
            <person name="Albersmeier A."/>
            <person name="Kalinowski J."/>
            <person name="Ruckert C."/>
        </authorList>
    </citation>
    <scope>NUCLEOTIDE SEQUENCE</scope>
    <source>
        <strain evidence="1">CGMCC 4.7306</strain>
    </source>
</reference>
<dbReference type="EMBL" id="BMMZ01000010">
    <property type="protein sequence ID" value="GGL74388.1"/>
    <property type="molecule type" value="Genomic_DNA"/>
</dbReference>
<dbReference type="InterPro" id="IPR053773">
    <property type="entry name" value="Vpar_1526-like"/>
</dbReference>
<dbReference type="Proteomes" id="UP000613840">
    <property type="component" value="Unassembled WGS sequence"/>
</dbReference>
<organism evidence="1 2">
    <name type="scientific">Microlunatus endophyticus</name>
    <dbReference type="NCBI Taxonomy" id="1716077"/>
    <lineage>
        <taxon>Bacteria</taxon>
        <taxon>Bacillati</taxon>
        <taxon>Actinomycetota</taxon>
        <taxon>Actinomycetes</taxon>
        <taxon>Propionibacteriales</taxon>
        <taxon>Propionibacteriaceae</taxon>
        <taxon>Microlunatus</taxon>
    </lineage>
</organism>
<evidence type="ECO:0000313" key="2">
    <source>
        <dbReference type="Proteomes" id="UP000613840"/>
    </source>
</evidence>
<sequence>MIPPRNKQSQSAGDNSTQIVVQGDYYAGITEERAREIARGLIRDALESFTVEARAEAERRIAAFDERLINLLAEQESLHAFREPSVQLLVAKAQKSAAGTERGDDYELLARLLEDRIERGSSRTVRAGIDRAVEIVDKLDDDALLGLTAFHTFLMLYPVSGSVNVGIGVMEKIASIFDWDRMPSDAGWLDHLDILDCVRTNQVGSLKKFIPFFSERVPGYFSHGTMANSEVFRDVARICGEHKVGIPITEHELKEGFVRFPATGLGAWSASIEQADVPVVVRGALVEAAKLLGVDEVDESTFGRFSELVDETAPMFRRAITWWDSIAGAVSVTSAGSVVARANAKRLDSSGVTSPLWN</sequence>